<dbReference type="CDD" id="cd03784">
    <property type="entry name" value="GT1_Gtf-like"/>
    <property type="match status" value="1"/>
</dbReference>
<organism evidence="3 4">
    <name type="scientific">Papaver atlanticum</name>
    <dbReference type="NCBI Taxonomy" id="357466"/>
    <lineage>
        <taxon>Eukaryota</taxon>
        <taxon>Viridiplantae</taxon>
        <taxon>Streptophyta</taxon>
        <taxon>Embryophyta</taxon>
        <taxon>Tracheophyta</taxon>
        <taxon>Spermatophyta</taxon>
        <taxon>Magnoliopsida</taxon>
        <taxon>Ranunculales</taxon>
        <taxon>Papaveraceae</taxon>
        <taxon>Papaveroideae</taxon>
        <taxon>Papaver</taxon>
    </lineage>
</organism>
<evidence type="ECO:0000256" key="2">
    <source>
        <dbReference type="ARBA" id="ARBA00022679"/>
    </source>
</evidence>
<protein>
    <submittedName>
        <fullName evidence="3">Uncharacterized protein</fullName>
    </submittedName>
</protein>
<evidence type="ECO:0000256" key="1">
    <source>
        <dbReference type="ARBA" id="ARBA00009995"/>
    </source>
</evidence>
<evidence type="ECO:0000313" key="4">
    <source>
        <dbReference type="Proteomes" id="UP001202328"/>
    </source>
</evidence>
<keyword evidence="4" id="KW-1185">Reference proteome</keyword>
<comment type="caution">
    <text evidence="3">The sequence shown here is derived from an EMBL/GenBank/DDBJ whole genome shotgun (WGS) entry which is preliminary data.</text>
</comment>
<accession>A0AAD4T9E2</accession>
<dbReference type="InterPro" id="IPR050481">
    <property type="entry name" value="UDP-glycosyltransf_plant"/>
</dbReference>
<dbReference type="InterPro" id="IPR002213">
    <property type="entry name" value="UDP_glucos_trans"/>
</dbReference>
<dbReference type="PANTHER" id="PTHR48049:SF75">
    <property type="entry name" value="UDP-RHAMNOSE:RHAMNOSYLTRANSFERASE 1"/>
    <property type="match status" value="1"/>
</dbReference>
<keyword evidence="2" id="KW-0808">Transferase</keyword>
<dbReference type="GO" id="GO:0035251">
    <property type="term" value="F:UDP-glucosyltransferase activity"/>
    <property type="evidence" value="ECO:0007669"/>
    <property type="project" value="InterPro"/>
</dbReference>
<dbReference type="Pfam" id="PF00201">
    <property type="entry name" value="UDPGT"/>
    <property type="match status" value="1"/>
</dbReference>
<sequence length="475" mass="53223">MEIKENQYHIVLFPWLAFGHVIPFLELSKSLASKGDSIQISFISTPNIIKRLPSIQPPSLKSRINLIPIDLPSVDNLPAGCEATVDLKDEEQTQYLKKAYDELQAPVEMLLNRIKPDLIIYDLINCWIPEVGTKLDIPTAFFSVYSTPMLAYAGPPSEYKESNSNHRRTPQDFAQVPEWISFPSTVSYQFHEAVIISKHINNPDITGLSTGQRHAKAVGGCNFILARSCIELDGDYLNLLRDFFQKPVIPIGLLPPPAQRLVTTTSNGSAKNSDSEIFFWLEKQQPKSVVFVGFGSEYKMSIDEIHELAFGLELSELPFLWILRKPDGVDESSLLPSGFEDRTKGRGFVCFGWISQVKVLSHTAIGGCLYHSGWGSIIETLFFGHAQILLPMMLDQGLNARFLVEKGIGLEVDRNEDGSFTREAIARSINTVMVEPEGQQLRLKAIQMGESILSNHGLHEEYIVKFISELDQLLS</sequence>
<dbReference type="Proteomes" id="UP001202328">
    <property type="component" value="Unassembled WGS sequence"/>
</dbReference>
<comment type="similarity">
    <text evidence="1">Belongs to the UDP-glycosyltransferase family.</text>
</comment>
<name>A0AAD4T9E2_9MAGN</name>
<gene>
    <name evidence="3" type="ORF">MKW98_021042</name>
</gene>
<dbReference type="AlphaFoldDB" id="A0AAD4T9E2"/>
<dbReference type="PANTHER" id="PTHR48049">
    <property type="entry name" value="GLYCOSYLTRANSFERASE"/>
    <property type="match status" value="1"/>
</dbReference>
<evidence type="ECO:0000313" key="3">
    <source>
        <dbReference type="EMBL" id="KAI3944584.1"/>
    </source>
</evidence>
<dbReference type="EMBL" id="JAJJMB010004025">
    <property type="protein sequence ID" value="KAI3944584.1"/>
    <property type="molecule type" value="Genomic_DNA"/>
</dbReference>
<reference evidence="3" key="1">
    <citation type="submission" date="2022-04" db="EMBL/GenBank/DDBJ databases">
        <title>A functionally conserved STORR gene fusion in Papaver species that diverged 16.8 million years ago.</title>
        <authorList>
            <person name="Catania T."/>
        </authorList>
    </citation>
    <scope>NUCLEOTIDE SEQUENCE</scope>
    <source>
        <strain evidence="3">S-188037</strain>
    </source>
</reference>
<dbReference type="SUPFAM" id="SSF53756">
    <property type="entry name" value="UDP-Glycosyltransferase/glycogen phosphorylase"/>
    <property type="match status" value="1"/>
</dbReference>
<proteinExistence type="inferred from homology"/>
<dbReference type="Gene3D" id="3.40.50.2000">
    <property type="entry name" value="Glycogen Phosphorylase B"/>
    <property type="match status" value="2"/>
</dbReference>
<dbReference type="FunFam" id="3.40.50.2000:FF:000037">
    <property type="entry name" value="Glycosyltransferase"/>
    <property type="match status" value="1"/>
</dbReference>